<organism evidence="2 3">
    <name type="scientific">Arcticibacterium luteifluviistationis</name>
    <dbReference type="NCBI Taxonomy" id="1784714"/>
    <lineage>
        <taxon>Bacteria</taxon>
        <taxon>Pseudomonadati</taxon>
        <taxon>Bacteroidota</taxon>
        <taxon>Cytophagia</taxon>
        <taxon>Cytophagales</taxon>
        <taxon>Leadbetterellaceae</taxon>
        <taxon>Arcticibacterium</taxon>
    </lineage>
</organism>
<reference evidence="2 3" key="1">
    <citation type="submission" date="2018-05" db="EMBL/GenBank/DDBJ databases">
        <title>Complete genome sequence of Arcticibacterium luteifluviistationis SM1504T, a cytophagaceae bacterium isolated from Arctic surface seawater.</title>
        <authorList>
            <person name="Li Y."/>
            <person name="Qin Q.-L."/>
        </authorList>
    </citation>
    <scope>NUCLEOTIDE SEQUENCE [LARGE SCALE GENOMIC DNA]</scope>
    <source>
        <strain evidence="2 3">SM1504</strain>
    </source>
</reference>
<feature type="transmembrane region" description="Helical" evidence="1">
    <location>
        <begin position="44"/>
        <end position="68"/>
    </location>
</feature>
<dbReference type="OrthoDB" id="329514at2"/>
<protein>
    <recommendedName>
        <fullName evidence="4">Cytochrome B</fullName>
    </recommendedName>
</protein>
<feature type="transmembrane region" description="Helical" evidence="1">
    <location>
        <begin position="12"/>
        <end position="32"/>
    </location>
</feature>
<dbReference type="KEGG" id="als:DJ013_19190"/>
<name>A0A2Z4GGX4_9BACT</name>
<evidence type="ECO:0008006" key="4">
    <source>
        <dbReference type="Google" id="ProtNLM"/>
    </source>
</evidence>
<sequence>MQNILLNCHHYLAFIALILIAWATINGVVGNSSEKVWEAKHQKVNLFALIATHTMLLLGIVLLGMAMANADMGEIMKNSVARKQYVEHPMMGILAAVFVTIGNAKSKKGVGNGKRFKSTMIFYGIALVLVLSRLPFEKLF</sequence>
<accession>A0A2Z4GGX4</accession>
<keyword evidence="1" id="KW-1133">Transmembrane helix</keyword>
<evidence type="ECO:0000313" key="2">
    <source>
        <dbReference type="EMBL" id="AWW00179.1"/>
    </source>
</evidence>
<dbReference type="AlphaFoldDB" id="A0A2Z4GGX4"/>
<dbReference type="RefSeq" id="WP_111373546.1">
    <property type="nucleotide sequence ID" value="NZ_CP029480.1"/>
</dbReference>
<dbReference type="EMBL" id="CP029480">
    <property type="protein sequence ID" value="AWW00179.1"/>
    <property type="molecule type" value="Genomic_DNA"/>
</dbReference>
<evidence type="ECO:0000256" key="1">
    <source>
        <dbReference type="SAM" id="Phobius"/>
    </source>
</evidence>
<gene>
    <name evidence="2" type="ORF">DJ013_19190</name>
</gene>
<feature type="transmembrane region" description="Helical" evidence="1">
    <location>
        <begin position="116"/>
        <end position="136"/>
    </location>
</feature>
<feature type="transmembrane region" description="Helical" evidence="1">
    <location>
        <begin position="88"/>
        <end position="104"/>
    </location>
</feature>
<keyword evidence="1" id="KW-0472">Membrane</keyword>
<proteinExistence type="predicted"/>
<keyword evidence="1" id="KW-0812">Transmembrane</keyword>
<keyword evidence="3" id="KW-1185">Reference proteome</keyword>
<evidence type="ECO:0000313" key="3">
    <source>
        <dbReference type="Proteomes" id="UP000249873"/>
    </source>
</evidence>
<dbReference type="Proteomes" id="UP000249873">
    <property type="component" value="Chromosome"/>
</dbReference>